<evidence type="ECO:0000313" key="2">
    <source>
        <dbReference type="EMBL" id="MDU0354088.1"/>
    </source>
</evidence>
<dbReference type="RefSeq" id="WP_316025712.1">
    <property type="nucleotide sequence ID" value="NZ_JAWDIO010000002.1"/>
</dbReference>
<protein>
    <submittedName>
        <fullName evidence="2">Uncharacterized protein</fullName>
    </submittedName>
</protein>
<keyword evidence="3" id="KW-1185">Reference proteome</keyword>
<name>A0ABU3SVN9_9ALTE</name>
<evidence type="ECO:0000256" key="1">
    <source>
        <dbReference type="SAM" id="SignalP"/>
    </source>
</evidence>
<dbReference type="Proteomes" id="UP001247805">
    <property type="component" value="Unassembled WGS sequence"/>
</dbReference>
<feature type="chain" id="PRO_5046944185" evidence="1">
    <location>
        <begin position="26"/>
        <end position="77"/>
    </location>
</feature>
<proteinExistence type="predicted"/>
<feature type="signal peptide" evidence="1">
    <location>
        <begin position="1"/>
        <end position="25"/>
    </location>
</feature>
<evidence type="ECO:0000313" key="3">
    <source>
        <dbReference type="Proteomes" id="UP001247805"/>
    </source>
</evidence>
<dbReference type="Gene3D" id="1.20.120.1490">
    <property type="match status" value="1"/>
</dbReference>
<sequence length="77" mass="8553">MRKLITIVTPIALAVTLTLSSQVLAKPENGHDAHRMAKVLSQLSLSETQKQDIKQIFKQSREDRRALGPNGSTSKRN</sequence>
<keyword evidence="1" id="KW-0732">Signal</keyword>
<organism evidence="2 3">
    <name type="scientific">Paraglaciecola aquimarina</name>
    <dbReference type="NCBI Taxonomy" id="1235557"/>
    <lineage>
        <taxon>Bacteria</taxon>
        <taxon>Pseudomonadati</taxon>
        <taxon>Pseudomonadota</taxon>
        <taxon>Gammaproteobacteria</taxon>
        <taxon>Alteromonadales</taxon>
        <taxon>Alteromonadaceae</taxon>
        <taxon>Paraglaciecola</taxon>
    </lineage>
</organism>
<dbReference type="EMBL" id="JAWDIO010000002">
    <property type="protein sequence ID" value="MDU0354088.1"/>
    <property type="molecule type" value="Genomic_DNA"/>
</dbReference>
<accession>A0ABU3SVN9</accession>
<gene>
    <name evidence="2" type="ORF">RS130_09195</name>
</gene>
<comment type="caution">
    <text evidence="2">The sequence shown here is derived from an EMBL/GenBank/DDBJ whole genome shotgun (WGS) entry which is preliminary data.</text>
</comment>
<reference evidence="2 3" key="1">
    <citation type="submission" date="2023-10" db="EMBL/GenBank/DDBJ databases">
        <title>Glaciecola aquimarina strain GGW-M5 nov., isolated from a coastal seawater.</title>
        <authorList>
            <person name="Bayburt H."/>
            <person name="Kim J.M."/>
            <person name="Choi B.J."/>
            <person name="Jeon C.O."/>
        </authorList>
    </citation>
    <scope>NUCLEOTIDE SEQUENCE [LARGE SCALE GENOMIC DNA]</scope>
    <source>
        <strain evidence="2 3">KCTC 32108</strain>
    </source>
</reference>